<dbReference type="Proteomes" id="UP001266305">
    <property type="component" value="Unassembled WGS sequence"/>
</dbReference>
<evidence type="ECO:0000313" key="1">
    <source>
        <dbReference type="EMBL" id="KAK2085721.1"/>
    </source>
</evidence>
<keyword evidence="2" id="KW-1185">Reference proteome</keyword>
<protein>
    <submittedName>
        <fullName evidence="1">Uncharacterized protein</fullName>
    </submittedName>
</protein>
<sequence length="165" mass="17598">MPVGSVLRSSGCHSDGHVAQQVLTLNPGSGLPWAPHTSLSQLSPEASRLPMDSAVVSTSTRLLPKEGWCLTLMASGLSMMRFLCVSGTQREVLSCALHGRMAVGQQRLLMEHSPGDVASAQAQPKGRAEMGLSVHPRGMRPSPWTSCPTTGHEAFDLDFLSTHRA</sequence>
<organism evidence="1 2">
    <name type="scientific">Saguinus oedipus</name>
    <name type="common">Cotton-top tamarin</name>
    <name type="synonym">Oedipomidas oedipus</name>
    <dbReference type="NCBI Taxonomy" id="9490"/>
    <lineage>
        <taxon>Eukaryota</taxon>
        <taxon>Metazoa</taxon>
        <taxon>Chordata</taxon>
        <taxon>Craniata</taxon>
        <taxon>Vertebrata</taxon>
        <taxon>Euteleostomi</taxon>
        <taxon>Mammalia</taxon>
        <taxon>Eutheria</taxon>
        <taxon>Euarchontoglires</taxon>
        <taxon>Primates</taxon>
        <taxon>Haplorrhini</taxon>
        <taxon>Platyrrhini</taxon>
        <taxon>Cebidae</taxon>
        <taxon>Callitrichinae</taxon>
        <taxon>Saguinus</taxon>
    </lineage>
</organism>
<dbReference type="EMBL" id="JASSZA010000021">
    <property type="protein sequence ID" value="KAK2085721.1"/>
    <property type="molecule type" value="Genomic_DNA"/>
</dbReference>
<comment type="caution">
    <text evidence="1">The sequence shown here is derived from an EMBL/GenBank/DDBJ whole genome shotgun (WGS) entry which is preliminary data.</text>
</comment>
<evidence type="ECO:0000313" key="2">
    <source>
        <dbReference type="Proteomes" id="UP001266305"/>
    </source>
</evidence>
<proteinExistence type="predicted"/>
<gene>
    <name evidence="1" type="ORF">P7K49_037021</name>
</gene>
<reference evidence="1 2" key="1">
    <citation type="submission" date="2023-05" db="EMBL/GenBank/DDBJ databases">
        <title>B98-5 Cell Line De Novo Hybrid Assembly: An Optical Mapping Approach.</title>
        <authorList>
            <person name="Kananen K."/>
            <person name="Auerbach J.A."/>
            <person name="Kautto E."/>
            <person name="Blachly J.S."/>
        </authorList>
    </citation>
    <scope>NUCLEOTIDE SEQUENCE [LARGE SCALE GENOMIC DNA]</scope>
    <source>
        <strain evidence="1">B95-8</strain>
        <tissue evidence="1">Cell line</tissue>
    </source>
</reference>
<accession>A0ABQ9TLV9</accession>
<name>A0ABQ9TLV9_SAGOE</name>